<feature type="transmembrane region" description="Helical" evidence="2">
    <location>
        <begin position="50"/>
        <end position="67"/>
    </location>
</feature>
<dbReference type="Xenbase" id="XB-GENE-29086955">
    <property type="gene designation" value="LOC101733424"/>
</dbReference>
<accession>A0A8J1JXF8</accession>
<gene>
    <name evidence="4 5" type="primary">LOC101733424</name>
</gene>
<dbReference type="KEGG" id="xtr:101733424"/>
<evidence type="ECO:0000313" key="5">
    <source>
        <dbReference type="Xenbase" id="XB-GENE-29086955"/>
    </source>
</evidence>
<feature type="transmembrane region" description="Helical" evidence="2">
    <location>
        <begin position="231"/>
        <end position="253"/>
    </location>
</feature>
<feature type="transmembrane region" description="Helical" evidence="2">
    <location>
        <begin position="26"/>
        <end position="43"/>
    </location>
</feature>
<dbReference type="GeneID" id="101733424"/>
<evidence type="ECO:0000256" key="1">
    <source>
        <dbReference type="SAM" id="MobiDB-lite"/>
    </source>
</evidence>
<proteinExistence type="predicted"/>
<feature type="compositionally biased region" description="Basic and acidic residues" evidence="1">
    <location>
        <begin position="159"/>
        <end position="179"/>
    </location>
</feature>
<sequence>MFGSVRRASRLYHLHLDFRWRQTVEPFGVLLLVFGGSFFVFNMARGKQTFWNFLLFILLITLYKGSATKKHATDATTETSIEESSDIERIIKDFLKQSEDVTGKTTSVQSITKDYVKKYEDVTGKTTPVEISNTEDDSDTYFDETEKSIIKERRIQDATKAPKVEDSTEASKYEETTDKQEEDVEVITSGVERQIANQMSSIMTTTTEAPSEKEKILMMVEDLESNNQMNLIIICSVLGSGFLIVIAILLCIARSLSKLSREKDQLSEAEQGK</sequence>
<keyword evidence="2" id="KW-1133">Transmembrane helix</keyword>
<dbReference type="AGR" id="Xenbase:XB-GENE-29086955"/>
<evidence type="ECO:0000313" key="3">
    <source>
        <dbReference type="Proteomes" id="UP000008143"/>
    </source>
</evidence>
<keyword evidence="2" id="KW-0472">Membrane</keyword>
<protein>
    <submittedName>
        <fullName evidence="4">Uncharacterized protein LOC101733424</fullName>
    </submittedName>
</protein>
<reference evidence="4" key="1">
    <citation type="submission" date="2025-08" db="UniProtKB">
        <authorList>
            <consortium name="RefSeq"/>
        </authorList>
    </citation>
    <scope>IDENTIFICATION</scope>
    <source>
        <strain evidence="4">Nigerian</strain>
        <tissue evidence="4">Liver and blood</tissue>
    </source>
</reference>
<dbReference type="Proteomes" id="UP000008143">
    <property type="component" value="Chromosome 7"/>
</dbReference>
<evidence type="ECO:0000313" key="4">
    <source>
        <dbReference type="RefSeq" id="XP_031762578.1"/>
    </source>
</evidence>
<organism evidence="3 4">
    <name type="scientific">Xenopus tropicalis</name>
    <name type="common">Western clawed frog</name>
    <name type="synonym">Silurana tropicalis</name>
    <dbReference type="NCBI Taxonomy" id="8364"/>
    <lineage>
        <taxon>Eukaryota</taxon>
        <taxon>Metazoa</taxon>
        <taxon>Chordata</taxon>
        <taxon>Craniata</taxon>
        <taxon>Vertebrata</taxon>
        <taxon>Euteleostomi</taxon>
        <taxon>Amphibia</taxon>
        <taxon>Batrachia</taxon>
        <taxon>Anura</taxon>
        <taxon>Pipoidea</taxon>
        <taxon>Pipidae</taxon>
        <taxon>Xenopodinae</taxon>
        <taxon>Xenopus</taxon>
        <taxon>Silurana</taxon>
    </lineage>
</organism>
<dbReference type="RefSeq" id="XP_031762578.1">
    <property type="nucleotide sequence ID" value="XM_031906718.1"/>
</dbReference>
<evidence type="ECO:0000256" key="2">
    <source>
        <dbReference type="SAM" id="Phobius"/>
    </source>
</evidence>
<name>A0A8J1JXF8_XENTR</name>
<dbReference type="AlphaFoldDB" id="A0A8J1JXF8"/>
<keyword evidence="2" id="KW-0812">Transmembrane</keyword>
<keyword evidence="3" id="KW-1185">Reference proteome</keyword>
<feature type="region of interest" description="Disordered" evidence="1">
    <location>
        <begin position="159"/>
        <end position="181"/>
    </location>
</feature>